<evidence type="ECO:0000256" key="2">
    <source>
        <dbReference type="SAM" id="Phobius"/>
    </source>
</evidence>
<organism evidence="3 4">
    <name type="scientific">Pseudomonas marginalis</name>
    <name type="common">Pseudomonas panacis</name>
    <dbReference type="NCBI Taxonomy" id="298"/>
    <lineage>
        <taxon>Bacteria</taxon>
        <taxon>Pseudomonadati</taxon>
        <taxon>Pseudomonadota</taxon>
        <taxon>Gammaproteobacteria</taxon>
        <taxon>Pseudomonadales</taxon>
        <taxon>Pseudomonadaceae</taxon>
        <taxon>Pseudomonas</taxon>
    </lineage>
</organism>
<accession>A0A9X9FVE3</accession>
<dbReference type="EMBL" id="VFEQ01000024">
    <property type="protein sequence ID" value="TWR52505.1"/>
    <property type="molecule type" value="Genomic_DNA"/>
</dbReference>
<dbReference type="OrthoDB" id="10006688at2"/>
<proteinExistence type="predicted"/>
<evidence type="ECO:0000313" key="4">
    <source>
        <dbReference type="Proteomes" id="UP000316123"/>
    </source>
</evidence>
<gene>
    <name evidence="3" type="ORF">FIV41_25800</name>
</gene>
<reference evidence="3 4" key="1">
    <citation type="submission" date="2019-06" db="EMBL/GenBank/DDBJ databases">
        <title>Pseudomonas bimorpha sp. nov. isolated from bovine raw milk and skim milk concentrate.</title>
        <authorList>
            <person name="Hofmann K."/>
            <person name="Huptas C."/>
            <person name="Doll E."/>
            <person name="Scherer S."/>
            <person name="Wenning M."/>
        </authorList>
    </citation>
    <scope>NUCLEOTIDE SEQUENCE [LARGE SCALE GENOMIC DNA]</scope>
    <source>
        <strain evidence="3 4">DSM 13124</strain>
    </source>
</reference>
<dbReference type="Proteomes" id="UP000316123">
    <property type="component" value="Unassembled WGS sequence"/>
</dbReference>
<sequence>MKSKGIWGLAIAGTLGLLALIGPPLADSLVKEGKLPDWLAPKVDGFLRFFLLTTPWALWELMLIVLFIGGVAIFVVHRDSRTIALQANRISSLSSELKHRIQRCALLETANADLEASASNLKESNTALEQQLSALSPAYKDVELSAVVFDMLAAVAMFADKDIRATLLTISSVMAIGNVEAHAAIDVLMERKFLARGGGVRGEYFQLTPAGRAYYLKHK</sequence>
<protein>
    <submittedName>
        <fullName evidence="3">Uncharacterized protein</fullName>
    </submittedName>
</protein>
<dbReference type="RefSeq" id="WP_074846878.1">
    <property type="nucleotide sequence ID" value="NZ_FNSU01000003.1"/>
</dbReference>
<keyword evidence="2" id="KW-0812">Transmembrane</keyword>
<keyword evidence="2" id="KW-1133">Transmembrane helix</keyword>
<feature type="coiled-coil region" evidence="1">
    <location>
        <begin position="104"/>
        <end position="131"/>
    </location>
</feature>
<feature type="transmembrane region" description="Helical" evidence="2">
    <location>
        <begin position="56"/>
        <end position="76"/>
    </location>
</feature>
<name>A0A9X9FVE3_PSEMA</name>
<keyword evidence="1" id="KW-0175">Coiled coil</keyword>
<evidence type="ECO:0000313" key="3">
    <source>
        <dbReference type="EMBL" id="TWR52505.1"/>
    </source>
</evidence>
<dbReference type="AlphaFoldDB" id="A0A9X9FVE3"/>
<comment type="caution">
    <text evidence="3">The sequence shown here is derived from an EMBL/GenBank/DDBJ whole genome shotgun (WGS) entry which is preliminary data.</text>
</comment>
<keyword evidence="2" id="KW-0472">Membrane</keyword>
<evidence type="ECO:0000256" key="1">
    <source>
        <dbReference type="SAM" id="Coils"/>
    </source>
</evidence>